<dbReference type="RefSeq" id="WP_073435517.1">
    <property type="nucleotide sequence ID" value="NZ_BJXU01000112.1"/>
</dbReference>
<gene>
    <name evidence="1" type="ORF">HCU01_27920</name>
    <name evidence="2" type="ORF">SAMN05660971_02471</name>
</gene>
<keyword evidence="4" id="KW-1185">Reference proteome</keyword>
<sequence>MRYIAYLERVLGRAFGPALVTFYALVVLTLGAQPAVARVTPVDWLQVSAEDGTPLVSLPMPKGVGWCLAWNHSVEGFEVLDCYRNVDGNMVLERSHLPDFAAGLDHVLGRGRQVSDGENGYWIEDIDEPVPGNRYRLRVGAMRVDHRLVTRGEPMLESLIENHRQACGERLPDSLPEAMTPISLSTLAANRAVTVTLLPCTSGQDPCCIP</sequence>
<protein>
    <recommendedName>
        <fullName evidence="5">DUF1850 domain-containing protein</fullName>
    </recommendedName>
</protein>
<organism evidence="2 3">
    <name type="scientific">Halomonas cupida</name>
    <dbReference type="NCBI Taxonomy" id="44933"/>
    <lineage>
        <taxon>Bacteria</taxon>
        <taxon>Pseudomonadati</taxon>
        <taxon>Pseudomonadota</taxon>
        <taxon>Gammaproteobacteria</taxon>
        <taxon>Oceanospirillales</taxon>
        <taxon>Halomonadaceae</taxon>
        <taxon>Halomonas</taxon>
    </lineage>
</organism>
<evidence type="ECO:0008006" key="5">
    <source>
        <dbReference type="Google" id="ProtNLM"/>
    </source>
</evidence>
<reference evidence="2 3" key="1">
    <citation type="submission" date="2016-11" db="EMBL/GenBank/DDBJ databases">
        <authorList>
            <person name="Jaros S."/>
            <person name="Januszkiewicz K."/>
            <person name="Wedrychowicz H."/>
        </authorList>
    </citation>
    <scope>NUCLEOTIDE SEQUENCE [LARGE SCALE GENOMIC DNA]</scope>
    <source>
        <strain evidence="2 3">DSM 4740</strain>
    </source>
</reference>
<dbReference type="OrthoDB" id="7345320at2"/>
<name>A0A1M7H322_9GAMM</name>
<evidence type="ECO:0000313" key="2">
    <source>
        <dbReference type="EMBL" id="SHM23042.1"/>
    </source>
</evidence>
<evidence type="ECO:0000313" key="4">
    <source>
        <dbReference type="Proteomes" id="UP000321726"/>
    </source>
</evidence>
<dbReference type="InterPro" id="IPR015001">
    <property type="entry name" value="DUF1850"/>
</dbReference>
<dbReference type="Proteomes" id="UP000321726">
    <property type="component" value="Unassembled WGS sequence"/>
</dbReference>
<evidence type="ECO:0000313" key="1">
    <source>
        <dbReference type="EMBL" id="GEN24843.1"/>
    </source>
</evidence>
<accession>A0A1M7H322</accession>
<dbReference type="STRING" id="44933.SAMN05660971_02471"/>
<dbReference type="EMBL" id="FRCA01000006">
    <property type="protein sequence ID" value="SHM23042.1"/>
    <property type="molecule type" value="Genomic_DNA"/>
</dbReference>
<evidence type="ECO:0000313" key="3">
    <source>
        <dbReference type="Proteomes" id="UP000184123"/>
    </source>
</evidence>
<dbReference type="Proteomes" id="UP000184123">
    <property type="component" value="Unassembled WGS sequence"/>
</dbReference>
<dbReference type="AlphaFoldDB" id="A0A1M7H322"/>
<reference evidence="1 4" key="2">
    <citation type="submission" date="2019-07" db="EMBL/GenBank/DDBJ databases">
        <title>Whole genome shotgun sequence of Halomonas cupida NBRC 102219.</title>
        <authorList>
            <person name="Hosoyama A."/>
            <person name="Uohara A."/>
            <person name="Ohji S."/>
            <person name="Ichikawa N."/>
        </authorList>
    </citation>
    <scope>NUCLEOTIDE SEQUENCE [LARGE SCALE GENOMIC DNA]</scope>
    <source>
        <strain evidence="1 4">NBRC 102219</strain>
    </source>
</reference>
<dbReference type="EMBL" id="BJXU01000112">
    <property type="protein sequence ID" value="GEN24843.1"/>
    <property type="molecule type" value="Genomic_DNA"/>
</dbReference>
<dbReference type="Pfam" id="PF08905">
    <property type="entry name" value="DUF1850"/>
    <property type="match status" value="1"/>
</dbReference>
<proteinExistence type="predicted"/>